<keyword evidence="3" id="KW-1133">Transmembrane helix</keyword>
<keyword evidence="6" id="KW-1185">Reference proteome</keyword>
<dbReference type="RefSeq" id="XP_033656279.1">
    <property type="nucleotide sequence ID" value="XM_033800704.1"/>
</dbReference>
<name>A0A6A6JQ20_WESOR</name>
<dbReference type="GO" id="GO:0005811">
    <property type="term" value="C:lipid droplet"/>
    <property type="evidence" value="ECO:0007669"/>
    <property type="project" value="TreeGrafter"/>
</dbReference>
<keyword evidence="2" id="KW-0443">Lipid metabolism</keyword>
<dbReference type="GO" id="GO:0004622">
    <property type="term" value="F:phosphatidylcholine lysophospholipase activity"/>
    <property type="evidence" value="ECO:0007669"/>
    <property type="project" value="TreeGrafter"/>
</dbReference>
<dbReference type="PANTHER" id="PTHR12482:SF65">
    <property type="entry name" value="ESTERASE, PUTATIVE (AFU_ORTHOLOGUE AFUA_3G12320)-RELATED"/>
    <property type="match status" value="1"/>
</dbReference>
<gene>
    <name evidence="5" type="ORF">EI97DRAFT_456184</name>
</gene>
<evidence type="ECO:0000256" key="2">
    <source>
        <dbReference type="ARBA" id="ARBA00022963"/>
    </source>
</evidence>
<dbReference type="Gene3D" id="3.40.50.1820">
    <property type="entry name" value="alpha/beta hydrolase"/>
    <property type="match status" value="1"/>
</dbReference>
<feature type="domain" description="DUF676" evidence="4">
    <location>
        <begin position="14"/>
        <end position="212"/>
    </location>
</feature>
<dbReference type="Pfam" id="PF05057">
    <property type="entry name" value="DUF676"/>
    <property type="match status" value="1"/>
</dbReference>
<dbReference type="EMBL" id="ML986487">
    <property type="protein sequence ID" value="KAF2278740.1"/>
    <property type="molecule type" value="Genomic_DNA"/>
</dbReference>
<dbReference type="Proteomes" id="UP000800097">
    <property type="component" value="Unassembled WGS sequence"/>
</dbReference>
<proteinExistence type="inferred from homology"/>
<sequence length="431" mass="48542">MATLAAPAASFDTSEHLVVLIHGLWGNPGHLQFLKDSLRERYSEDHVHILVTERNANSFTYDGIQVGGERVTREIEEKLADLEKDGHSIKRISVIGYSLGGLIARYAIGLLYHKRVFDRIEPINFTTFAAPHLGVRTPLTGALNYIWNILGPRTLSVSGKQLFMVDQFQETGRPLLAVLADPEHIFIKALARFKNRSLYANAVHDRSVTWYTAGISATDPFVDMDAVECNYVKGYEPVVIDGENPVSLKKRERLPLTQLLYRKLFREIPLGIFFVIFIPIGTTALLAGAVVQSFRSSRRIRLHQEGKAGIDVSEYRIPLITEIREGVEEMYENLNNAHDTEYLPSDDSNYARPSKVGAEHKVKSNPDFPTLALTKEQFAMIDALDGVGFKKYPVYIHLHPHSHAAIIKRRAGAGFEEGRIVVKHWLDNFEV</sequence>
<evidence type="ECO:0000256" key="3">
    <source>
        <dbReference type="SAM" id="Phobius"/>
    </source>
</evidence>
<dbReference type="AlphaFoldDB" id="A0A6A6JQ20"/>
<keyword evidence="3" id="KW-0812">Transmembrane</keyword>
<dbReference type="GO" id="GO:0047372">
    <property type="term" value="F:monoacylglycerol lipase activity"/>
    <property type="evidence" value="ECO:0007669"/>
    <property type="project" value="TreeGrafter"/>
</dbReference>
<evidence type="ECO:0000259" key="4">
    <source>
        <dbReference type="Pfam" id="PF05057"/>
    </source>
</evidence>
<dbReference type="PANTHER" id="PTHR12482">
    <property type="entry name" value="LIPASE ROG1-RELATED-RELATED"/>
    <property type="match status" value="1"/>
</dbReference>
<evidence type="ECO:0000313" key="5">
    <source>
        <dbReference type="EMBL" id="KAF2278740.1"/>
    </source>
</evidence>
<dbReference type="OrthoDB" id="273452at2759"/>
<dbReference type="SUPFAM" id="SSF53474">
    <property type="entry name" value="alpha/beta-Hydrolases"/>
    <property type="match status" value="1"/>
</dbReference>
<dbReference type="InterPro" id="IPR007751">
    <property type="entry name" value="DUF676_lipase-like"/>
</dbReference>
<dbReference type="InterPro" id="IPR029058">
    <property type="entry name" value="AB_hydrolase_fold"/>
</dbReference>
<evidence type="ECO:0000313" key="6">
    <source>
        <dbReference type="Proteomes" id="UP000800097"/>
    </source>
</evidence>
<keyword evidence="2" id="KW-0442">Lipid degradation</keyword>
<evidence type="ECO:0000256" key="1">
    <source>
        <dbReference type="ARBA" id="ARBA00007920"/>
    </source>
</evidence>
<dbReference type="InterPro" id="IPR044294">
    <property type="entry name" value="Lipase-like"/>
</dbReference>
<reference evidence="5" key="1">
    <citation type="journal article" date="2020" name="Stud. Mycol.">
        <title>101 Dothideomycetes genomes: a test case for predicting lifestyles and emergence of pathogens.</title>
        <authorList>
            <person name="Haridas S."/>
            <person name="Albert R."/>
            <person name="Binder M."/>
            <person name="Bloem J."/>
            <person name="Labutti K."/>
            <person name="Salamov A."/>
            <person name="Andreopoulos B."/>
            <person name="Baker S."/>
            <person name="Barry K."/>
            <person name="Bills G."/>
            <person name="Bluhm B."/>
            <person name="Cannon C."/>
            <person name="Castanera R."/>
            <person name="Culley D."/>
            <person name="Daum C."/>
            <person name="Ezra D."/>
            <person name="Gonzalez J."/>
            <person name="Henrissat B."/>
            <person name="Kuo A."/>
            <person name="Liang C."/>
            <person name="Lipzen A."/>
            <person name="Lutzoni F."/>
            <person name="Magnuson J."/>
            <person name="Mondo S."/>
            <person name="Nolan M."/>
            <person name="Ohm R."/>
            <person name="Pangilinan J."/>
            <person name="Park H.-J."/>
            <person name="Ramirez L."/>
            <person name="Alfaro M."/>
            <person name="Sun H."/>
            <person name="Tritt A."/>
            <person name="Yoshinaga Y."/>
            <person name="Zwiers L.-H."/>
            <person name="Turgeon B."/>
            <person name="Goodwin S."/>
            <person name="Spatafora J."/>
            <person name="Crous P."/>
            <person name="Grigoriev I."/>
        </authorList>
    </citation>
    <scope>NUCLEOTIDE SEQUENCE</scope>
    <source>
        <strain evidence="5">CBS 379.55</strain>
    </source>
</reference>
<dbReference type="GeneID" id="54553879"/>
<protein>
    <submittedName>
        <fullName evidence="5">Lipase/serine esteras-like protein</fullName>
    </submittedName>
</protein>
<comment type="similarity">
    <text evidence="1">Belongs to the putative lipase ROG1 family.</text>
</comment>
<feature type="transmembrane region" description="Helical" evidence="3">
    <location>
        <begin position="268"/>
        <end position="291"/>
    </location>
</feature>
<dbReference type="GO" id="GO:0016042">
    <property type="term" value="P:lipid catabolic process"/>
    <property type="evidence" value="ECO:0007669"/>
    <property type="project" value="UniProtKB-KW"/>
</dbReference>
<accession>A0A6A6JQ20</accession>
<keyword evidence="3" id="KW-0472">Membrane</keyword>
<organism evidence="5 6">
    <name type="scientific">Westerdykella ornata</name>
    <dbReference type="NCBI Taxonomy" id="318751"/>
    <lineage>
        <taxon>Eukaryota</taxon>
        <taxon>Fungi</taxon>
        <taxon>Dikarya</taxon>
        <taxon>Ascomycota</taxon>
        <taxon>Pezizomycotina</taxon>
        <taxon>Dothideomycetes</taxon>
        <taxon>Pleosporomycetidae</taxon>
        <taxon>Pleosporales</taxon>
        <taxon>Sporormiaceae</taxon>
        <taxon>Westerdykella</taxon>
    </lineage>
</organism>